<gene>
    <name evidence="5" type="ORF">SAMN05421748_102447</name>
</gene>
<dbReference type="EMBL" id="OBDY01000002">
    <property type="protein sequence ID" value="SNY26012.1"/>
    <property type="molecule type" value="Genomic_DNA"/>
</dbReference>
<dbReference type="SUPFAM" id="SSF49785">
    <property type="entry name" value="Galactose-binding domain-like"/>
    <property type="match status" value="1"/>
</dbReference>
<dbReference type="InterPro" id="IPR017946">
    <property type="entry name" value="PLC-like_Pdiesterase_TIM-brl"/>
</dbReference>
<dbReference type="CDD" id="cd04080">
    <property type="entry name" value="CBM6_cellulase-like"/>
    <property type="match status" value="1"/>
</dbReference>
<dbReference type="Gene3D" id="3.20.20.190">
    <property type="entry name" value="Phosphatidylinositol (PI) phosphodiesterase"/>
    <property type="match status" value="1"/>
</dbReference>
<dbReference type="InterPro" id="IPR005084">
    <property type="entry name" value="CBM6"/>
</dbReference>
<dbReference type="InterPro" id="IPR030395">
    <property type="entry name" value="GP_PDE_dom"/>
</dbReference>
<feature type="signal peptide" evidence="2">
    <location>
        <begin position="1"/>
        <end position="19"/>
    </location>
</feature>
<dbReference type="GO" id="GO:0005886">
    <property type="term" value="C:plasma membrane"/>
    <property type="evidence" value="ECO:0007669"/>
    <property type="project" value="TreeGrafter"/>
</dbReference>
<dbReference type="Proteomes" id="UP000219612">
    <property type="component" value="Unassembled WGS sequence"/>
</dbReference>
<dbReference type="GO" id="GO:0030246">
    <property type="term" value="F:carbohydrate binding"/>
    <property type="evidence" value="ECO:0007669"/>
    <property type="project" value="InterPro"/>
</dbReference>
<proteinExistence type="predicted"/>
<dbReference type="InterPro" id="IPR032160">
    <property type="entry name" value="DUF4996"/>
</dbReference>
<feature type="domain" description="CBM6" evidence="3">
    <location>
        <begin position="320"/>
        <end position="463"/>
    </location>
</feature>
<protein>
    <submittedName>
        <fullName evidence="5">Glycerophosphoryl diester phosphodiesterase</fullName>
    </submittedName>
</protein>
<reference evidence="5 6" key="1">
    <citation type="submission" date="2017-09" db="EMBL/GenBank/DDBJ databases">
        <authorList>
            <person name="Ehlers B."/>
            <person name="Leendertz F.H."/>
        </authorList>
    </citation>
    <scope>NUCLEOTIDE SEQUENCE [LARGE SCALE GENOMIC DNA]</scope>
    <source>
        <strain evidence="5 6">CGMCC 4.6857</strain>
    </source>
</reference>
<dbReference type="SUPFAM" id="SSF51695">
    <property type="entry name" value="PLC-like phosphodiesterases"/>
    <property type="match status" value="1"/>
</dbReference>
<name>A0A285GR15_9ACTN</name>
<evidence type="ECO:0000259" key="3">
    <source>
        <dbReference type="PROSITE" id="PS51175"/>
    </source>
</evidence>
<dbReference type="AlphaFoldDB" id="A0A285GR15"/>
<evidence type="ECO:0000313" key="6">
    <source>
        <dbReference type="Proteomes" id="UP000219612"/>
    </source>
</evidence>
<dbReference type="PANTHER" id="PTHR46320">
    <property type="entry name" value="GLYCEROPHOSPHODIESTER PHOSPHODIESTERASE 1"/>
    <property type="match status" value="1"/>
</dbReference>
<dbReference type="GO" id="GO:0006580">
    <property type="term" value="P:ethanolamine metabolic process"/>
    <property type="evidence" value="ECO:0007669"/>
    <property type="project" value="TreeGrafter"/>
</dbReference>
<sequence>MRTPLVAGLAVLALTGAIAAVPRADQPAGNHSAESPGKLLLRHGPGAPVMIAAHRGYWRGAPENSIGAITQAVAHGAQVVEIDVQRTSDGELVLMHDDTVNRTTDGTGRVADLTLAQIKALHLREGLGGAQAAVTGDTVPTLHEAMQAVRRGGTLVNLDKAWAFRDQIYDLLTELGQLGQGLFKSSAPIAEVTAFLDKDPRILYSHVVDDGNAADIGAFTGRTPQAYELIFDRLTDPQIQPAAVAKARATSRVWINTMWYGLAAGYTDEASLRDPALGWAPVVDRHGADVIQTDDEDRLADWLRARARGQKWPTVPEGTVRVQAEDYSTAGKEAGYHDSDDTNSGNAARKYEGVDIGDNAGAIVVGWIQAGEWIRYDVTVPRTGDYRITARVSSPYRPAGRFTLDFGADGVTAPVDVVTTTSHNAFTEQTVGTKRLTRGTHTMVFRVDPGAYQNFNLDYFELTRR</sequence>
<evidence type="ECO:0000256" key="2">
    <source>
        <dbReference type="SAM" id="SignalP"/>
    </source>
</evidence>
<feature type="domain" description="GP-PDE" evidence="4">
    <location>
        <begin position="49"/>
        <end position="303"/>
    </location>
</feature>
<evidence type="ECO:0000256" key="1">
    <source>
        <dbReference type="ARBA" id="ARBA00022729"/>
    </source>
</evidence>
<evidence type="ECO:0000259" key="4">
    <source>
        <dbReference type="PROSITE" id="PS51704"/>
    </source>
</evidence>
<dbReference type="SMART" id="SM00606">
    <property type="entry name" value="CBD_IV"/>
    <property type="match status" value="1"/>
</dbReference>
<evidence type="ECO:0000313" key="5">
    <source>
        <dbReference type="EMBL" id="SNY26012.1"/>
    </source>
</evidence>
<dbReference type="GO" id="GO:0008889">
    <property type="term" value="F:glycerophosphodiester phosphodiesterase activity"/>
    <property type="evidence" value="ECO:0007669"/>
    <property type="project" value="TreeGrafter"/>
</dbReference>
<dbReference type="InterPro" id="IPR008979">
    <property type="entry name" value="Galactose-bd-like_sf"/>
</dbReference>
<dbReference type="RefSeq" id="WP_097319180.1">
    <property type="nucleotide sequence ID" value="NZ_OBDY01000002.1"/>
</dbReference>
<keyword evidence="6" id="KW-1185">Reference proteome</keyword>
<dbReference type="PROSITE" id="PS51704">
    <property type="entry name" value="GP_PDE"/>
    <property type="match status" value="1"/>
</dbReference>
<keyword evidence="1 2" id="KW-0732">Signal</keyword>
<feature type="chain" id="PRO_5012470599" evidence="2">
    <location>
        <begin position="20"/>
        <end position="465"/>
    </location>
</feature>
<dbReference type="CDD" id="cd08566">
    <property type="entry name" value="GDPD_AtGDE_like"/>
    <property type="match status" value="1"/>
</dbReference>
<dbReference type="PROSITE" id="PS51175">
    <property type="entry name" value="CBM6"/>
    <property type="match status" value="1"/>
</dbReference>
<dbReference type="Pfam" id="PF16387">
    <property type="entry name" value="DUF4996"/>
    <property type="match status" value="1"/>
</dbReference>
<dbReference type="PANTHER" id="PTHR46320:SF1">
    <property type="entry name" value="GLYCEROPHOSPHODIESTER PHOSPHODIESTERASE 1"/>
    <property type="match status" value="1"/>
</dbReference>
<dbReference type="Gene3D" id="2.60.120.260">
    <property type="entry name" value="Galactose-binding domain-like"/>
    <property type="match status" value="1"/>
</dbReference>
<organism evidence="5 6">
    <name type="scientific">Paractinoplanes atraurantiacus</name>
    <dbReference type="NCBI Taxonomy" id="1036182"/>
    <lineage>
        <taxon>Bacteria</taxon>
        <taxon>Bacillati</taxon>
        <taxon>Actinomycetota</taxon>
        <taxon>Actinomycetes</taxon>
        <taxon>Micromonosporales</taxon>
        <taxon>Micromonosporaceae</taxon>
        <taxon>Paractinoplanes</taxon>
    </lineage>
</organism>
<dbReference type="GO" id="GO:0006644">
    <property type="term" value="P:phospholipid metabolic process"/>
    <property type="evidence" value="ECO:0007669"/>
    <property type="project" value="TreeGrafter"/>
</dbReference>
<dbReference type="Pfam" id="PF03422">
    <property type="entry name" value="CBM_6"/>
    <property type="match status" value="1"/>
</dbReference>
<dbReference type="Pfam" id="PF03009">
    <property type="entry name" value="GDPD"/>
    <property type="match status" value="1"/>
</dbReference>
<dbReference type="GO" id="GO:0070291">
    <property type="term" value="P:N-acylethanolamine metabolic process"/>
    <property type="evidence" value="ECO:0007669"/>
    <property type="project" value="TreeGrafter"/>
</dbReference>
<dbReference type="OrthoDB" id="9758957at2"/>
<accession>A0A285GR15</accession>
<dbReference type="InterPro" id="IPR006584">
    <property type="entry name" value="Cellulose-bd_IV"/>
</dbReference>